<dbReference type="InterPro" id="IPR011990">
    <property type="entry name" value="TPR-like_helical_dom_sf"/>
</dbReference>
<dbReference type="GO" id="GO:0003677">
    <property type="term" value="F:DNA binding"/>
    <property type="evidence" value="ECO:0007669"/>
    <property type="project" value="UniProtKB-UniRule"/>
</dbReference>
<dbReference type="GO" id="GO:0006355">
    <property type="term" value="P:regulation of DNA-templated transcription"/>
    <property type="evidence" value="ECO:0007669"/>
    <property type="project" value="InterPro"/>
</dbReference>
<dbReference type="OrthoDB" id="4473689at2"/>
<dbReference type="InterPro" id="IPR036388">
    <property type="entry name" value="WH-like_DNA-bd_sf"/>
</dbReference>
<reference evidence="4 5" key="1">
    <citation type="submission" date="2019-01" db="EMBL/GenBank/DDBJ databases">
        <authorList>
            <person name="Chen W.-M."/>
        </authorList>
    </citation>
    <scope>NUCLEOTIDE SEQUENCE [LARGE SCALE GENOMIC DNA]</scope>
    <source>
        <strain evidence="4 5">TER-1</strain>
    </source>
</reference>
<dbReference type="PRINTS" id="PR00364">
    <property type="entry name" value="DISEASERSIST"/>
</dbReference>
<dbReference type="Gene3D" id="1.10.10.10">
    <property type="entry name" value="Winged helix-like DNA-binding domain superfamily/Winged helix DNA-binding domain"/>
    <property type="match status" value="1"/>
</dbReference>
<name>A0A3S2V9K4_9HYPH</name>
<evidence type="ECO:0000256" key="2">
    <source>
        <dbReference type="PROSITE-ProRule" id="PRU01091"/>
    </source>
</evidence>
<dbReference type="Gene3D" id="3.40.50.300">
    <property type="entry name" value="P-loop containing nucleotide triphosphate hydrolases"/>
    <property type="match status" value="1"/>
</dbReference>
<sequence>MATREGRAVRYIFGDFVLSPSEQRLRRGEKIVRLGGRPMEILTALVERAGQVVSKEDLSKRAWPRTTVDESNLKVNIAAIRRALEALEPETRFIATVSGQGYRFVAPVDLTPWPIPAAARRHNLPRPADLLGRSEDLTEISTKVLQRPLMTITGPGGVGKTSLAVAVGHGAVEHFRDGIWMVDLCVIDSDRYLASAIAQEMGIAIHADDPQAALTAALAYRQCLLVLDGCENSLDQAARLATLLATAAPGIHVLATSREPLRIADEAVHHLRPLVVPAASGTLEAREVLTVPAVALFVARAVAAAPGFGLQDDDAPTVVEICRRLDGLPLALELAATRVGAFGLRGLLRVLNERLDILDDGRRAGHSRHRGLTATLDWSHGLLSAEEQALFRRLCVFHGVFPLEAALAVGGPSGGTESGCMGHLADLVAKSLVVAVPGRSPRYRLLDTTRGYGLRRLAESGEGDAVRRRHAELCLAQCRGVAARRSAQPASDLSEDLLVLVHNVRAALDWCLTDRRDPALGRRLAAEALGVWDTLSLLQERIEACERSLATVAPSDGPEGRDESALRASLAAALLQVEGPTARIAELWSGSLARAERMSDLDGQLRALWGLCDFKTWVGDHRASFALTQRIRTLAAAGRDHAAVAAVDRSTATSLRYLGRLDEARDAAERLLARAARRDAPGRRLEDHGLVAARGTLANILWLQGRPDRAVAESRRALVEADAGGHAFALTNALAHTVIPIALHGGDLDEAERGLARLGPHVAHHAMRIWRVIADGLEAIVSIRRGDAGGLHRLEDALVEMGEIGFRMRRPAYLGSLASGLAAHGRLPDALARIDAALSASERGGELWCRPELLRIRGEILLASAGTDGEPDAARHFRQAMELAGSQGAATWRLRAATSLAALDDRYGGRAALAAFVEEFDAALDTPDLRAARARLAGEARPGSDAGWPVSLA</sequence>
<keyword evidence="5" id="KW-1185">Reference proteome</keyword>
<dbReference type="Proteomes" id="UP000286997">
    <property type="component" value="Unassembled WGS sequence"/>
</dbReference>
<dbReference type="SUPFAM" id="SSF48452">
    <property type="entry name" value="TPR-like"/>
    <property type="match status" value="1"/>
</dbReference>
<evidence type="ECO:0000259" key="3">
    <source>
        <dbReference type="PROSITE" id="PS51755"/>
    </source>
</evidence>
<organism evidence="4 5">
    <name type="scientific">Methylobacterium oryzihabitans</name>
    <dbReference type="NCBI Taxonomy" id="2499852"/>
    <lineage>
        <taxon>Bacteria</taxon>
        <taxon>Pseudomonadati</taxon>
        <taxon>Pseudomonadota</taxon>
        <taxon>Alphaproteobacteria</taxon>
        <taxon>Hyphomicrobiales</taxon>
        <taxon>Methylobacteriaceae</taxon>
        <taxon>Methylobacterium</taxon>
    </lineage>
</organism>
<accession>A0A3S2V9K4</accession>
<dbReference type="SUPFAM" id="SSF46894">
    <property type="entry name" value="C-terminal effector domain of the bipartite response regulators"/>
    <property type="match status" value="1"/>
</dbReference>
<dbReference type="Pfam" id="PF25872">
    <property type="entry name" value="HTH_77"/>
    <property type="match status" value="1"/>
</dbReference>
<dbReference type="GO" id="GO:0000160">
    <property type="term" value="P:phosphorelay signal transduction system"/>
    <property type="evidence" value="ECO:0007669"/>
    <property type="project" value="InterPro"/>
</dbReference>
<proteinExistence type="predicted"/>
<dbReference type="RefSeq" id="WP_127728554.1">
    <property type="nucleotide sequence ID" value="NZ_SACP01000007.1"/>
</dbReference>
<feature type="DNA-binding region" description="OmpR/PhoB-type" evidence="2">
    <location>
        <begin position="8"/>
        <end position="106"/>
    </location>
</feature>
<evidence type="ECO:0000313" key="4">
    <source>
        <dbReference type="EMBL" id="RVU19117.1"/>
    </source>
</evidence>
<dbReference type="Gene3D" id="1.25.40.10">
    <property type="entry name" value="Tetratricopeptide repeat domain"/>
    <property type="match status" value="1"/>
</dbReference>
<dbReference type="InterPro" id="IPR027417">
    <property type="entry name" value="P-loop_NTPase"/>
</dbReference>
<dbReference type="AlphaFoldDB" id="A0A3S2V9K4"/>
<comment type="caution">
    <text evidence="4">The sequence shown here is derived from an EMBL/GenBank/DDBJ whole genome shotgun (WGS) entry which is preliminary data.</text>
</comment>
<dbReference type="EMBL" id="SACP01000007">
    <property type="protein sequence ID" value="RVU19117.1"/>
    <property type="molecule type" value="Genomic_DNA"/>
</dbReference>
<protein>
    <submittedName>
        <fullName evidence="4">Transcriptional regulator</fullName>
    </submittedName>
</protein>
<dbReference type="InterPro" id="IPR016032">
    <property type="entry name" value="Sig_transdc_resp-reg_C-effctor"/>
</dbReference>
<gene>
    <name evidence="4" type="ORF">EOE48_09505</name>
</gene>
<dbReference type="PANTHER" id="PTHR47691">
    <property type="entry name" value="REGULATOR-RELATED"/>
    <property type="match status" value="1"/>
</dbReference>
<evidence type="ECO:0000313" key="5">
    <source>
        <dbReference type="Proteomes" id="UP000286997"/>
    </source>
</evidence>
<dbReference type="Pfam" id="PF00486">
    <property type="entry name" value="Trans_reg_C"/>
    <property type="match status" value="1"/>
</dbReference>
<dbReference type="InterPro" id="IPR001867">
    <property type="entry name" value="OmpR/PhoB-type_DNA-bd"/>
</dbReference>
<dbReference type="SMART" id="SM00862">
    <property type="entry name" value="Trans_reg_C"/>
    <property type="match status" value="1"/>
</dbReference>
<dbReference type="InterPro" id="IPR058852">
    <property type="entry name" value="HTH_77"/>
</dbReference>
<dbReference type="PROSITE" id="PS51755">
    <property type="entry name" value="OMPR_PHOB"/>
    <property type="match status" value="1"/>
</dbReference>
<dbReference type="CDD" id="cd00383">
    <property type="entry name" value="trans_reg_C"/>
    <property type="match status" value="1"/>
</dbReference>
<dbReference type="PANTHER" id="PTHR47691:SF3">
    <property type="entry name" value="HTH-TYPE TRANSCRIPTIONAL REGULATOR RV0890C-RELATED"/>
    <property type="match status" value="1"/>
</dbReference>
<evidence type="ECO:0000256" key="1">
    <source>
        <dbReference type="ARBA" id="ARBA00023125"/>
    </source>
</evidence>
<dbReference type="SUPFAM" id="SSF52540">
    <property type="entry name" value="P-loop containing nucleoside triphosphate hydrolases"/>
    <property type="match status" value="1"/>
</dbReference>
<keyword evidence="1 2" id="KW-0238">DNA-binding</keyword>
<feature type="domain" description="OmpR/PhoB-type" evidence="3">
    <location>
        <begin position="8"/>
        <end position="106"/>
    </location>
</feature>